<comment type="similarity">
    <text evidence="1">Belongs to the universal stress protein A family.</text>
</comment>
<dbReference type="AlphaFoldDB" id="A0A8J3WQZ8"/>
<dbReference type="InterPro" id="IPR006016">
    <property type="entry name" value="UspA"/>
</dbReference>
<dbReference type="SUPFAM" id="SSF52402">
    <property type="entry name" value="Adenine nucleotide alpha hydrolases-like"/>
    <property type="match status" value="2"/>
</dbReference>
<evidence type="ECO:0000256" key="1">
    <source>
        <dbReference type="ARBA" id="ARBA00008791"/>
    </source>
</evidence>
<dbReference type="PANTHER" id="PTHR46268">
    <property type="entry name" value="STRESS RESPONSE PROTEIN NHAX"/>
    <property type="match status" value="1"/>
</dbReference>
<reference evidence="5 6" key="1">
    <citation type="submission" date="2021-01" db="EMBL/GenBank/DDBJ databases">
        <title>Whole genome shotgun sequence of Planobispora siamensis NBRC 107568.</title>
        <authorList>
            <person name="Komaki H."/>
            <person name="Tamura T."/>
        </authorList>
    </citation>
    <scope>NUCLEOTIDE SEQUENCE [LARGE SCALE GENOMIC DNA]</scope>
    <source>
        <strain evidence="5 6">NBRC 107568</strain>
    </source>
</reference>
<protein>
    <recommendedName>
        <fullName evidence="4">UspA domain-containing protein</fullName>
    </recommendedName>
</protein>
<evidence type="ECO:0000313" key="6">
    <source>
        <dbReference type="Proteomes" id="UP000619788"/>
    </source>
</evidence>
<sequence length="240" mass="25306">MHAVPDLPLLRGRSAQTARAVLAEAALRARAGQPHLKLDTEIVTGSPDRVLVSGAAGAQLLVAGRRGQGGLTGLLLGTVVLHLVHAAPCPVVVIGEHHHPRTAEIAVGVTGHPGQQPVLEFAFTEADLRASALRAVHAWTHPVSRAPGDMLPLVYDVEAVADEERRVLAEAVAGWREKFPDVAVRLLCAHANTTDTLIDASDRADLLVLGLRGRRLTGAIPGSVTHAVLHHARCPVAVIR</sequence>
<evidence type="ECO:0000313" key="5">
    <source>
        <dbReference type="EMBL" id="GIH96331.1"/>
    </source>
</evidence>
<evidence type="ECO:0000259" key="4">
    <source>
        <dbReference type="Pfam" id="PF00582"/>
    </source>
</evidence>
<gene>
    <name evidence="5" type="ORF">Psi01_69610</name>
</gene>
<feature type="domain" description="UspA" evidence="4">
    <location>
        <begin position="105"/>
        <end position="240"/>
    </location>
</feature>
<dbReference type="PRINTS" id="PR01438">
    <property type="entry name" value="UNVRSLSTRESS"/>
</dbReference>
<dbReference type="EMBL" id="BOOJ01000064">
    <property type="protein sequence ID" value="GIH96331.1"/>
    <property type="molecule type" value="Genomic_DNA"/>
</dbReference>
<keyword evidence="2" id="KW-0547">Nucleotide-binding</keyword>
<evidence type="ECO:0000256" key="3">
    <source>
        <dbReference type="ARBA" id="ARBA00022840"/>
    </source>
</evidence>
<dbReference type="PANTHER" id="PTHR46268:SF27">
    <property type="entry name" value="UNIVERSAL STRESS PROTEIN RV2623"/>
    <property type="match status" value="1"/>
</dbReference>
<comment type="caution">
    <text evidence="5">The sequence shown here is derived from an EMBL/GenBank/DDBJ whole genome shotgun (WGS) entry which is preliminary data.</text>
</comment>
<feature type="domain" description="UspA" evidence="4">
    <location>
        <begin position="17"/>
        <end position="94"/>
    </location>
</feature>
<dbReference type="GO" id="GO:0005524">
    <property type="term" value="F:ATP binding"/>
    <property type="evidence" value="ECO:0007669"/>
    <property type="project" value="UniProtKB-KW"/>
</dbReference>
<dbReference type="InterPro" id="IPR006015">
    <property type="entry name" value="Universal_stress_UspA"/>
</dbReference>
<proteinExistence type="inferred from homology"/>
<keyword evidence="6" id="KW-1185">Reference proteome</keyword>
<dbReference type="Gene3D" id="3.40.50.620">
    <property type="entry name" value="HUPs"/>
    <property type="match status" value="2"/>
</dbReference>
<evidence type="ECO:0000256" key="2">
    <source>
        <dbReference type="ARBA" id="ARBA00022741"/>
    </source>
</evidence>
<dbReference type="Pfam" id="PF00582">
    <property type="entry name" value="Usp"/>
    <property type="match status" value="2"/>
</dbReference>
<organism evidence="5 6">
    <name type="scientific">Planobispora siamensis</name>
    <dbReference type="NCBI Taxonomy" id="936338"/>
    <lineage>
        <taxon>Bacteria</taxon>
        <taxon>Bacillati</taxon>
        <taxon>Actinomycetota</taxon>
        <taxon>Actinomycetes</taxon>
        <taxon>Streptosporangiales</taxon>
        <taxon>Streptosporangiaceae</taxon>
        <taxon>Planobispora</taxon>
    </lineage>
</organism>
<dbReference type="Proteomes" id="UP000619788">
    <property type="component" value="Unassembled WGS sequence"/>
</dbReference>
<accession>A0A8J3WQZ8</accession>
<name>A0A8J3WQZ8_9ACTN</name>
<dbReference type="InterPro" id="IPR014729">
    <property type="entry name" value="Rossmann-like_a/b/a_fold"/>
</dbReference>
<keyword evidence="3" id="KW-0067">ATP-binding</keyword>